<dbReference type="Pfam" id="PF01448">
    <property type="entry name" value="ELM2"/>
    <property type="match status" value="1"/>
</dbReference>
<feature type="domain" description="SANT" evidence="11">
    <location>
        <begin position="107"/>
        <end position="158"/>
    </location>
</feature>
<dbReference type="STRING" id="418985.A0A1V9XW75"/>
<dbReference type="GO" id="GO:0006357">
    <property type="term" value="P:regulation of transcription by RNA polymerase II"/>
    <property type="evidence" value="ECO:0007669"/>
    <property type="project" value="TreeGrafter"/>
</dbReference>
<feature type="region of interest" description="Disordered" evidence="9">
    <location>
        <begin position="395"/>
        <end position="464"/>
    </location>
</feature>
<dbReference type="InterPro" id="IPR000949">
    <property type="entry name" value="ELM2_dom"/>
</dbReference>
<feature type="region of interest" description="Disordered" evidence="9">
    <location>
        <begin position="170"/>
        <end position="211"/>
    </location>
</feature>
<evidence type="ECO:0000256" key="4">
    <source>
        <dbReference type="ARBA" id="ARBA00023015"/>
    </source>
</evidence>
<sequence>MVLAANGHHGDSSDDDRERENVIHIGSAYQATCPELISSGMPCPAGVPDKALLVWKPEGHISDASLETYITLAKEKYGYNGEQALGMLYWHSYDVEKAIHDLPNFTPLPEEWTVEDKVLFEQAFQFHGKNFAKIRQMLPDKTIPSLVKYYYSWKKAKNRVSLMDRQAKRLRHDEADDGGSGNATENESDSEEKDPACSHCGQSSGPQQGGLVASPKGSLCIGCNQHWKKTGMLPKNGGLSKHTVGLGGIQNGVTGADLKKQKKPPKGMHLNYQDLVAIAAGPPGQGDTILKGLDSELCSLKRQVQLNKADISKLHEETAKGIEELRPPETGSGKTSARWTNDELLLAVQGVRKYGTDFKAIAEVVGNKTEAHVRNFYAAHRDRYQLDDVLSEWEEEQGISPRTNQKPEAERDVPKVNETSSGGVLPRSASPGVRVIGTSLNCGSGSAPGSPSSAKASKLNPTVH</sequence>
<name>A0A1V9XW75_9ACAR</name>
<keyword evidence="3" id="KW-0677">Repeat</keyword>
<feature type="domain" description="ELM2" evidence="10">
    <location>
        <begin position="21"/>
        <end position="106"/>
    </location>
</feature>
<evidence type="ECO:0000256" key="9">
    <source>
        <dbReference type="SAM" id="MobiDB-lite"/>
    </source>
</evidence>
<dbReference type="Gene3D" id="1.20.58.1880">
    <property type="match status" value="1"/>
</dbReference>
<dbReference type="GO" id="GO:0000118">
    <property type="term" value="C:histone deacetylase complex"/>
    <property type="evidence" value="ECO:0007669"/>
    <property type="project" value="TreeGrafter"/>
</dbReference>
<gene>
    <name evidence="12" type="ORF">BIW11_06886</name>
</gene>
<evidence type="ECO:0000256" key="6">
    <source>
        <dbReference type="ARBA" id="ARBA00023163"/>
    </source>
</evidence>
<comment type="caution">
    <text evidence="12">The sequence shown here is derived from an EMBL/GenBank/DDBJ whole genome shotgun (WGS) entry which is preliminary data.</text>
</comment>
<feature type="compositionally biased region" description="Low complexity" evidence="9">
    <location>
        <begin position="443"/>
        <end position="458"/>
    </location>
</feature>
<evidence type="ECO:0000256" key="5">
    <source>
        <dbReference type="ARBA" id="ARBA00023054"/>
    </source>
</evidence>
<evidence type="ECO:0000256" key="1">
    <source>
        <dbReference type="ARBA" id="ARBA00004123"/>
    </source>
</evidence>
<dbReference type="SMART" id="SM00717">
    <property type="entry name" value="SANT"/>
    <property type="match status" value="2"/>
</dbReference>
<dbReference type="PROSITE" id="PS51293">
    <property type="entry name" value="SANT"/>
    <property type="match status" value="2"/>
</dbReference>
<evidence type="ECO:0000259" key="11">
    <source>
        <dbReference type="PROSITE" id="PS51293"/>
    </source>
</evidence>
<dbReference type="InterPro" id="IPR051066">
    <property type="entry name" value="Trans_reg/Corepressor"/>
</dbReference>
<dbReference type="InterPro" id="IPR001005">
    <property type="entry name" value="SANT/Myb"/>
</dbReference>
<dbReference type="PANTHER" id="PTHR16089:SF28">
    <property type="entry name" value="REST COREPRESSOR"/>
    <property type="match status" value="1"/>
</dbReference>
<dbReference type="PROSITE" id="PS51156">
    <property type="entry name" value="ELM2"/>
    <property type="match status" value="1"/>
</dbReference>
<dbReference type="Pfam" id="PF20878">
    <property type="entry name" value="REST_helical"/>
    <property type="match status" value="1"/>
</dbReference>
<proteinExistence type="inferred from homology"/>
<dbReference type="EMBL" id="MNPL01003128">
    <property type="protein sequence ID" value="OQR77729.1"/>
    <property type="molecule type" value="Genomic_DNA"/>
</dbReference>
<dbReference type="Gene3D" id="1.10.10.60">
    <property type="entry name" value="Homeodomain-like"/>
    <property type="match status" value="1"/>
</dbReference>
<evidence type="ECO:0000256" key="7">
    <source>
        <dbReference type="ARBA" id="ARBA00023242"/>
    </source>
</evidence>
<evidence type="ECO:0000313" key="13">
    <source>
        <dbReference type="Proteomes" id="UP000192247"/>
    </source>
</evidence>
<dbReference type="GO" id="GO:0005667">
    <property type="term" value="C:transcription regulator complex"/>
    <property type="evidence" value="ECO:0007669"/>
    <property type="project" value="TreeGrafter"/>
</dbReference>
<keyword evidence="6" id="KW-0804">Transcription</keyword>
<keyword evidence="4" id="KW-0805">Transcription regulation</keyword>
<dbReference type="InterPro" id="IPR017884">
    <property type="entry name" value="SANT_dom"/>
</dbReference>
<evidence type="ECO:0000256" key="2">
    <source>
        <dbReference type="ARBA" id="ARBA00022491"/>
    </source>
</evidence>
<dbReference type="CDD" id="cd00167">
    <property type="entry name" value="SANT"/>
    <property type="match status" value="1"/>
</dbReference>
<dbReference type="AlphaFoldDB" id="A0A1V9XW75"/>
<dbReference type="InParanoid" id="A0A1V9XW75"/>
<protein>
    <submittedName>
        <fullName evidence="12">REST corepressor 2-like</fullName>
    </submittedName>
</protein>
<evidence type="ECO:0000313" key="12">
    <source>
        <dbReference type="EMBL" id="OQR77729.1"/>
    </source>
</evidence>
<dbReference type="Gene3D" id="4.10.1240.50">
    <property type="match status" value="1"/>
</dbReference>
<comment type="similarity">
    <text evidence="8">Belongs to the CoREST family.</text>
</comment>
<dbReference type="SMART" id="SM01189">
    <property type="entry name" value="ELM2"/>
    <property type="match status" value="1"/>
</dbReference>
<dbReference type="GO" id="GO:0003714">
    <property type="term" value="F:transcription corepressor activity"/>
    <property type="evidence" value="ECO:0007669"/>
    <property type="project" value="TreeGrafter"/>
</dbReference>
<dbReference type="InterPro" id="IPR049048">
    <property type="entry name" value="REST_helical"/>
</dbReference>
<keyword evidence="2" id="KW-0678">Repressor</keyword>
<dbReference type="FunCoup" id="A0A1V9XW75">
    <property type="interactions" value="389"/>
</dbReference>
<keyword evidence="5" id="KW-0175">Coiled coil</keyword>
<dbReference type="PANTHER" id="PTHR16089">
    <property type="entry name" value="REST COREPRESSOR COREST PROTEIN-RELATED"/>
    <property type="match status" value="1"/>
</dbReference>
<keyword evidence="13" id="KW-1185">Reference proteome</keyword>
<feature type="domain" description="SANT" evidence="11">
    <location>
        <begin position="334"/>
        <end position="385"/>
    </location>
</feature>
<evidence type="ECO:0000256" key="8">
    <source>
        <dbReference type="ARBA" id="ARBA00038011"/>
    </source>
</evidence>
<feature type="compositionally biased region" description="Basic and acidic residues" evidence="9">
    <location>
        <begin position="405"/>
        <end position="415"/>
    </location>
</feature>
<evidence type="ECO:0000259" key="10">
    <source>
        <dbReference type="PROSITE" id="PS51156"/>
    </source>
</evidence>
<dbReference type="Pfam" id="PF00249">
    <property type="entry name" value="Myb_DNA-binding"/>
    <property type="match status" value="2"/>
</dbReference>
<dbReference type="FunFam" id="1.20.58.1880:FF:000001">
    <property type="entry name" value="REST corepressor 1"/>
    <property type="match status" value="1"/>
</dbReference>
<evidence type="ECO:0000256" key="3">
    <source>
        <dbReference type="ARBA" id="ARBA00022737"/>
    </source>
</evidence>
<dbReference type="InterPro" id="IPR009057">
    <property type="entry name" value="Homeodomain-like_sf"/>
</dbReference>
<accession>A0A1V9XW75</accession>
<dbReference type="SUPFAM" id="SSF46689">
    <property type="entry name" value="Homeodomain-like"/>
    <property type="match status" value="2"/>
</dbReference>
<dbReference type="FunFam" id="4.10.1240.50:FF:000002">
    <property type="entry name" value="REST corepressor isoform X1"/>
    <property type="match status" value="1"/>
</dbReference>
<dbReference type="OrthoDB" id="10064338at2759"/>
<comment type="subcellular location">
    <subcellularLocation>
        <location evidence="1">Nucleus</location>
    </subcellularLocation>
</comment>
<organism evidence="12 13">
    <name type="scientific">Tropilaelaps mercedesae</name>
    <dbReference type="NCBI Taxonomy" id="418985"/>
    <lineage>
        <taxon>Eukaryota</taxon>
        <taxon>Metazoa</taxon>
        <taxon>Ecdysozoa</taxon>
        <taxon>Arthropoda</taxon>
        <taxon>Chelicerata</taxon>
        <taxon>Arachnida</taxon>
        <taxon>Acari</taxon>
        <taxon>Parasitiformes</taxon>
        <taxon>Mesostigmata</taxon>
        <taxon>Gamasina</taxon>
        <taxon>Dermanyssoidea</taxon>
        <taxon>Laelapidae</taxon>
        <taxon>Tropilaelaps</taxon>
    </lineage>
</organism>
<reference evidence="12 13" key="1">
    <citation type="journal article" date="2017" name="Gigascience">
        <title>Draft genome of the honey bee ectoparasitic mite, Tropilaelaps mercedesae, is shaped by the parasitic life history.</title>
        <authorList>
            <person name="Dong X."/>
            <person name="Armstrong S.D."/>
            <person name="Xia D."/>
            <person name="Makepeace B.L."/>
            <person name="Darby A.C."/>
            <person name="Kadowaki T."/>
        </authorList>
    </citation>
    <scope>NUCLEOTIDE SEQUENCE [LARGE SCALE GENOMIC DNA]</scope>
    <source>
        <strain evidence="12">Wuxi-XJTLU</strain>
    </source>
</reference>
<dbReference type="Proteomes" id="UP000192247">
    <property type="component" value="Unassembled WGS sequence"/>
</dbReference>
<keyword evidence="7" id="KW-0539">Nucleus</keyword>
<dbReference type="FunFam" id="1.10.10.60:FF:000033">
    <property type="entry name" value="REST corepressor 3"/>
    <property type="match status" value="1"/>
</dbReference>